<dbReference type="InterPro" id="IPR049076">
    <property type="entry name" value="ACCA"/>
</dbReference>
<reference evidence="2" key="1">
    <citation type="submission" date="2022-08" db="UniProtKB">
        <authorList>
            <consortium name="EnsemblMetazoa"/>
        </authorList>
    </citation>
    <scope>IDENTIFICATION</scope>
    <source>
        <strain evidence="2">05x7-T-G4-1.051#20</strain>
    </source>
</reference>
<evidence type="ECO:0000313" key="3">
    <source>
        <dbReference type="Proteomes" id="UP000005408"/>
    </source>
</evidence>
<dbReference type="EnsemblMetazoa" id="G19170.1">
    <property type="protein sequence ID" value="G19170.1:cds"/>
    <property type="gene ID" value="G19170"/>
</dbReference>
<dbReference type="InterPro" id="IPR029045">
    <property type="entry name" value="ClpP/crotonase-like_dom_sf"/>
</dbReference>
<dbReference type="Pfam" id="PF01039">
    <property type="entry name" value="Carboxyl_trans"/>
    <property type="match status" value="1"/>
</dbReference>
<dbReference type="InterPro" id="IPR013537">
    <property type="entry name" value="AcCoA_COase_cen"/>
</dbReference>
<accession>A0A8W8JGB1</accession>
<dbReference type="PANTHER" id="PTHR45728">
    <property type="entry name" value="ACETYL-COA CARBOXYLASE, ISOFORM A"/>
    <property type="match status" value="1"/>
</dbReference>
<dbReference type="AlphaFoldDB" id="A0A8W8JGB1"/>
<dbReference type="Gene3D" id="2.40.460.10">
    <property type="entry name" value="Biotin dependent carboxylase carboxyltransferase"/>
    <property type="match status" value="1"/>
</dbReference>
<dbReference type="GO" id="GO:0006633">
    <property type="term" value="P:fatty acid biosynthetic process"/>
    <property type="evidence" value="ECO:0007669"/>
    <property type="project" value="InterPro"/>
</dbReference>
<dbReference type="InterPro" id="IPR034733">
    <property type="entry name" value="AcCoA_carboxyl_beta"/>
</dbReference>
<evidence type="ECO:0000259" key="1">
    <source>
        <dbReference type="PROSITE" id="PS50980"/>
    </source>
</evidence>
<dbReference type="Pfam" id="PF08326">
    <property type="entry name" value="ACC_central"/>
    <property type="match status" value="1"/>
</dbReference>
<name>A0A8W8JGB1_MAGGI</name>
<keyword evidence="3" id="KW-1185">Reference proteome</keyword>
<feature type="domain" description="CoA carboxyltransferase N-terminal" evidence="1">
    <location>
        <begin position="1"/>
        <end position="232"/>
    </location>
</feature>
<dbReference type="GO" id="GO:0005739">
    <property type="term" value="C:mitochondrion"/>
    <property type="evidence" value="ECO:0007669"/>
    <property type="project" value="TreeGrafter"/>
</dbReference>
<dbReference type="PANTHER" id="PTHR45728:SF5">
    <property type="entry name" value="ACETYL-COA CARBOXYLASE 1"/>
    <property type="match status" value="1"/>
</dbReference>
<dbReference type="GO" id="GO:0005524">
    <property type="term" value="F:ATP binding"/>
    <property type="evidence" value="ECO:0007669"/>
    <property type="project" value="InterPro"/>
</dbReference>
<organism evidence="2 3">
    <name type="scientific">Magallana gigas</name>
    <name type="common">Pacific oyster</name>
    <name type="synonym">Crassostrea gigas</name>
    <dbReference type="NCBI Taxonomy" id="29159"/>
    <lineage>
        <taxon>Eukaryota</taxon>
        <taxon>Metazoa</taxon>
        <taxon>Spiralia</taxon>
        <taxon>Lophotrochozoa</taxon>
        <taxon>Mollusca</taxon>
        <taxon>Bivalvia</taxon>
        <taxon>Autobranchia</taxon>
        <taxon>Pteriomorphia</taxon>
        <taxon>Ostreida</taxon>
        <taxon>Ostreoidea</taxon>
        <taxon>Ostreidae</taxon>
        <taxon>Magallana</taxon>
    </lineage>
</organism>
<protein>
    <recommendedName>
        <fullName evidence="1">CoA carboxyltransferase N-terminal domain-containing protein</fullName>
    </recommendedName>
</protein>
<proteinExistence type="predicted"/>
<dbReference type="PROSITE" id="PS50980">
    <property type="entry name" value="COA_CT_NTER"/>
    <property type="match status" value="1"/>
</dbReference>
<dbReference type="InterPro" id="IPR011762">
    <property type="entry name" value="COA_CT_N"/>
</dbReference>
<dbReference type="Proteomes" id="UP000005408">
    <property type="component" value="Unassembled WGS sequence"/>
</dbReference>
<dbReference type="SUPFAM" id="SSF52096">
    <property type="entry name" value="ClpP/crotonase"/>
    <property type="match status" value="1"/>
</dbReference>
<evidence type="ECO:0000313" key="2">
    <source>
        <dbReference type="EnsemblMetazoa" id="G19170.1:cds"/>
    </source>
</evidence>
<dbReference type="Gene3D" id="3.90.226.10">
    <property type="entry name" value="2-enoyl-CoA Hydratase, Chain A, domain 1"/>
    <property type="match status" value="1"/>
</dbReference>
<dbReference type="GO" id="GO:0003989">
    <property type="term" value="F:acetyl-CoA carboxylase activity"/>
    <property type="evidence" value="ECO:0007669"/>
    <property type="project" value="InterPro"/>
</dbReference>
<sequence>MSSDITYKIGSSGLAEDPFFMVRFTSSDTSIPIRLFLTNESGYYLDMSMYKEVTDQNTGQGFKYLYLTPVDFKKVSAINSVHAELIEVEGEPRYKIIDIIGREEGLGVENLRESGMIAGESSIAYNEIVTINLVSKIITSWVKVLACLIKKAIGIGAYLVRLGQRTIQVENSHIILTGAGALNKVLGKEVYTSNNQLGGIQIMYSNGVTHDVTADDFDGVYKIIQWLSYLHA</sequence>